<keyword evidence="4" id="KW-0963">Cytoplasm</keyword>
<dbReference type="EMBL" id="MBFR01000009">
    <property type="protein sequence ID" value="PVU97624.1"/>
    <property type="molecule type" value="Genomic_DNA"/>
</dbReference>
<dbReference type="OrthoDB" id="543373at2759"/>
<feature type="domain" description="Importin subunit beta-1/Transportin-1-like TPR repeats" evidence="9">
    <location>
        <begin position="452"/>
        <end position="638"/>
    </location>
</feature>
<dbReference type="Pfam" id="PF25574">
    <property type="entry name" value="TPR_IMB1"/>
    <property type="match status" value="1"/>
</dbReference>
<dbReference type="InterPro" id="IPR011989">
    <property type="entry name" value="ARM-like"/>
</dbReference>
<name>A0A2T9YZA9_9FUNG</name>
<gene>
    <name evidence="11" type="ORF">BB561_000436</name>
</gene>
<evidence type="ECO:0000259" key="9">
    <source>
        <dbReference type="Pfam" id="PF25574"/>
    </source>
</evidence>
<accession>A0A2T9YZA9</accession>
<dbReference type="Pfam" id="PF18829">
    <property type="entry name" value="Importin_rep_6"/>
    <property type="match status" value="1"/>
</dbReference>
<evidence type="ECO:0000256" key="6">
    <source>
        <dbReference type="ARBA" id="ARBA00022927"/>
    </source>
</evidence>
<evidence type="ECO:0000256" key="7">
    <source>
        <dbReference type="ARBA" id="ARBA00023242"/>
    </source>
</evidence>
<dbReference type="InterPro" id="IPR041653">
    <property type="entry name" value="Importin_rep_4"/>
</dbReference>
<dbReference type="InterPro" id="IPR021133">
    <property type="entry name" value="HEAT_type_2"/>
</dbReference>
<dbReference type="GO" id="GO:0005737">
    <property type="term" value="C:cytoplasm"/>
    <property type="evidence" value="ECO:0007669"/>
    <property type="project" value="UniProtKB-SubCell"/>
</dbReference>
<comment type="caution">
    <text evidence="11">The sequence shown here is derived from an EMBL/GenBank/DDBJ whole genome shotgun (WGS) entry which is preliminary data.</text>
</comment>
<sequence length="1162" mass="129921">MSLDTANLEQMLPLFQNLMENLLSADNDARSQAEKVLNQDWAIAQPNSLMLGLSYAIINLPDPNIRGFAAVLLRRISLKESFDLKDEAGNEIEETVWSRSTIDTRAQVKALLLTSLEKEADNSVRIKVCDSISEIANSEDEWPELLQALLVCSSVSSPPLRESAYRIFAGYPQILMDQDSTSVKTAFINAFQDEDNNVRLAAFKAAVQVLMIAEDELKNKLESVIPQMLSVLELLFKNQEETGLVECLSSLTELVEIYPKAFRPVLSSLVEFTLLICSNDQLENATKQISFEVLVTLAEAAPGICRKQSQFCEKLVPIALDMMSQIEDDDSWFSVENLEDEDENEVSDFGEQALDRLACSLGGKQLLPTAFQHIPTMLNAPEWQKRHAALMAISAIAEGSYKIMKGELQNILTLICQYFKDAHPRVRYAACHALGQLSTDFSPTIQEKYHSLILQHLIPAMDDVQYPRVQAHAAAAMINFTEETRKSIIEPYLDTLFERLMKLLSSNSRYVQEQAITTIATVAESAQELFRKHYSSIFPQLLNALENAQGKELRLFRGKAIECATFIAIAVGNDVFRPDAMKLIEILVNTQNQVVDDDDPQTSYLLAAWARLCKVMGQEFLPYLPTVMPPLLKSASLKPDFAVVDADEDTSLKYSSEDGWEFATISGQQVGIRTSVLEEKCTAIEMLICYARELGPGFEPYSKQVLELVVPMLKFYFHEGVKYASAAAIPPILESMKSFIVQQSNSKTLPDEVIASKTSEFTQTWGIVCDSLLKAITNEMDDLAYVSQLLTSFADCVEIVGESCLNEEQMTVFFERVKGMLNNSLKQIDYRVKQFKSSETYDEEDIRVISEDETNESEAMDSLSKAMRLVLKTCTASYISHFDQIIPTLSMFANPEFINESCTEDGCYSMQWFLCVFDDLIELTGPASWTYSQYFLPTMINCLSVSYKSDVRQAAAYGIGVAAQYGGSVYANAVAQSIPNLANLITDPESRNDDNIFATENVVSALVKILMYNAGSLSSFDETLLLWFNGLPIINDEDEASFSYNYLLQILQNNETLHNLLNNYTAHQQSNLTKNKYVAEQTQVNSAQLKYLSEISNGLGILHLVHILVDVLVQGILDAELANKLASALQSMVQSCPEETQSALWVCIDSEKKQSLRLLGYA</sequence>
<evidence type="ECO:0000256" key="1">
    <source>
        <dbReference type="ARBA" id="ARBA00004123"/>
    </source>
</evidence>
<keyword evidence="6" id="KW-0653">Protein transport</keyword>
<keyword evidence="12" id="KW-1185">Reference proteome</keyword>
<feature type="repeat" description="HEAT" evidence="8">
    <location>
        <begin position="411"/>
        <end position="449"/>
    </location>
</feature>
<keyword evidence="5" id="KW-0677">Repeat</keyword>
<evidence type="ECO:0000313" key="12">
    <source>
        <dbReference type="Proteomes" id="UP000245383"/>
    </source>
</evidence>
<proteinExistence type="predicted"/>
<dbReference type="Pfam" id="PF13513">
    <property type="entry name" value="HEAT_EZ"/>
    <property type="match status" value="1"/>
</dbReference>
<dbReference type="Pfam" id="PF18808">
    <property type="entry name" value="Importin_rep_4"/>
    <property type="match status" value="1"/>
</dbReference>
<evidence type="ECO:0000256" key="3">
    <source>
        <dbReference type="ARBA" id="ARBA00022448"/>
    </source>
</evidence>
<evidence type="ECO:0000313" key="11">
    <source>
        <dbReference type="EMBL" id="PVU97624.1"/>
    </source>
</evidence>
<keyword evidence="3" id="KW-0813">Transport</keyword>
<feature type="domain" description="IPO4/5-like TPR repeats" evidence="10">
    <location>
        <begin position="121"/>
        <end position="272"/>
    </location>
</feature>
<dbReference type="STRING" id="133385.A0A2T9YZA9"/>
<dbReference type="AlphaFoldDB" id="A0A2T9YZA9"/>
<protein>
    <recommendedName>
        <fullName evidence="13">Importin N-terminal domain-containing protein</fullName>
    </recommendedName>
</protein>
<dbReference type="Proteomes" id="UP000245383">
    <property type="component" value="Unassembled WGS sequence"/>
</dbReference>
<keyword evidence="7" id="KW-0539">Nucleus</keyword>
<dbReference type="InterPro" id="IPR040122">
    <property type="entry name" value="Importin_beta"/>
</dbReference>
<evidence type="ECO:0000259" key="10">
    <source>
        <dbReference type="Pfam" id="PF25780"/>
    </source>
</evidence>
<dbReference type="InterPro" id="IPR016024">
    <property type="entry name" value="ARM-type_fold"/>
</dbReference>
<dbReference type="InterPro" id="IPR058584">
    <property type="entry name" value="IMB1_TNPO1-like_TPR"/>
</dbReference>
<evidence type="ECO:0000256" key="8">
    <source>
        <dbReference type="PROSITE-ProRule" id="PRU00103"/>
    </source>
</evidence>
<dbReference type="InterPro" id="IPR041389">
    <property type="entry name" value="Importin_rep_6"/>
</dbReference>
<dbReference type="SUPFAM" id="SSF48371">
    <property type="entry name" value="ARM repeat"/>
    <property type="match status" value="2"/>
</dbReference>
<comment type="subcellular location">
    <subcellularLocation>
        <location evidence="2">Cytoplasm</location>
    </subcellularLocation>
    <subcellularLocation>
        <location evidence="1">Nucleus</location>
    </subcellularLocation>
</comment>
<dbReference type="Pfam" id="PF25780">
    <property type="entry name" value="TPR_IPO5"/>
    <property type="match status" value="1"/>
</dbReference>
<reference evidence="11 12" key="1">
    <citation type="journal article" date="2018" name="MBio">
        <title>Comparative Genomics Reveals the Core Gene Toolbox for the Fungus-Insect Symbiosis.</title>
        <authorList>
            <person name="Wang Y."/>
            <person name="Stata M."/>
            <person name="Wang W."/>
            <person name="Stajich J.E."/>
            <person name="White M.M."/>
            <person name="Moncalvo J.M."/>
        </authorList>
    </citation>
    <scope>NUCLEOTIDE SEQUENCE [LARGE SCALE GENOMIC DNA]</scope>
    <source>
        <strain evidence="11 12">SWE-8-4</strain>
    </source>
</reference>
<dbReference type="GO" id="GO:0006606">
    <property type="term" value="P:protein import into nucleus"/>
    <property type="evidence" value="ECO:0007669"/>
    <property type="project" value="InterPro"/>
</dbReference>
<evidence type="ECO:0000256" key="2">
    <source>
        <dbReference type="ARBA" id="ARBA00004496"/>
    </source>
</evidence>
<evidence type="ECO:0000256" key="5">
    <source>
        <dbReference type="ARBA" id="ARBA00022737"/>
    </source>
</evidence>
<dbReference type="InterPro" id="IPR057672">
    <property type="entry name" value="TPR_IPO4/5"/>
</dbReference>
<evidence type="ECO:0008006" key="13">
    <source>
        <dbReference type="Google" id="ProtNLM"/>
    </source>
</evidence>
<dbReference type="PANTHER" id="PTHR10527">
    <property type="entry name" value="IMPORTIN BETA"/>
    <property type="match status" value="1"/>
</dbReference>
<dbReference type="Gene3D" id="1.25.10.10">
    <property type="entry name" value="Leucine-rich Repeat Variant"/>
    <property type="match status" value="1"/>
</dbReference>
<dbReference type="PROSITE" id="PS50077">
    <property type="entry name" value="HEAT_REPEAT"/>
    <property type="match status" value="1"/>
</dbReference>
<dbReference type="GO" id="GO:0005634">
    <property type="term" value="C:nucleus"/>
    <property type="evidence" value="ECO:0007669"/>
    <property type="project" value="UniProtKB-SubCell"/>
</dbReference>
<organism evidence="11 12">
    <name type="scientific">Smittium simulii</name>
    <dbReference type="NCBI Taxonomy" id="133385"/>
    <lineage>
        <taxon>Eukaryota</taxon>
        <taxon>Fungi</taxon>
        <taxon>Fungi incertae sedis</taxon>
        <taxon>Zoopagomycota</taxon>
        <taxon>Kickxellomycotina</taxon>
        <taxon>Harpellomycetes</taxon>
        <taxon>Harpellales</taxon>
        <taxon>Legeriomycetaceae</taxon>
        <taxon>Smittium</taxon>
    </lineage>
</organism>
<evidence type="ECO:0000256" key="4">
    <source>
        <dbReference type="ARBA" id="ARBA00022490"/>
    </source>
</evidence>